<name>A0A1H5WS79_9FIRM</name>
<dbReference type="EMBL" id="FNUL01000018">
    <property type="protein sequence ID" value="SEG02228.1"/>
    <property type="molecule type" value="Genomic_DNA"/>
</dbReference>
<sequence>MKDIKIYIAAHKKFVEPKDDVYVPLHVGASGKESLGYQSDAEGDNISDKNSSYCELTGMYWMWKHAKADIIGLVHYRRYFFKKILNKSSNNILSKKDIEELMENYDIIVPLRGFTYKRGSVYDQYNYAHTISDLDLARDVIKEIYPEYMEAYNKIMNGSECVQYNMIITRKEIYDEYCEWLFNVLFKVEERETIKLEDRDAYNRRVYGFLSERLFNVWAFKNNHYKIHELPVYNTELNFRKETIIAIVKKVFFIRNKRLYK</sequence>
<dbReference type="Pfam" id="PF14393">
    <property type="entry name" value="DUF4422"/>
    <property type="match status" value="1"/>
</dbReference>
<dbReference type="Proteomes" id="UP000236726">
    <property type="component" value="Unassembled WGS sequence"/>
</dbReference>
<evidence type="ECO:0000313" key="2">
    <source>
        <dbReference type="EMBL" id="SEG02228.1"/>
    </source>
</evidence>
<proteinExistence type="predicted"/>
<evidence type="ECO:0000259" key="1">
    <source>
        <dbReference type="Pfam" id="PF14393"/>
    </source>
</evidence>
<gene>
    <name evidence="2" type="ORF">SAMN05216537_1188</name>
</gene>
<reference evidence="2 3" key="1">
    <citation type="submission" date="2016-10" db="EMBL/GenBank/DDBJ databases">
        <authorList>
            <person name="de Groot N.N."/>
        </authorList>
    </citation>
    <scope>NUCLEOTIDE SEQUENCE [LARGE SCALE GENOMIC DNA]</scope>
    <source>
        <strain evidence="2 3">D15d</strain>
    </source>
</reference>
<evidence type="ECO:0000313" key="3">
    <source>
        <dbReference type="Proteomes" id="UP000236726"/>
    </source>
</evidence>
<organism evidence="2 3">
    <name type="scientific">Lachnospira multipara</name>
    <dbReference type="NCBI Taxonomy" id="28051"/>
    <lineage>
        <taxon>Bacteria</taxon>
        <taxon>Bacillati</taxon>
        <taxon>Bacillota</taxon>
        <taxon>Clostridia</taxon>
        <taxon>Lachnospirales</taxon>
        <taxon>Lachnospiraceae</taxon>
        <taxon>Lachnospira</taxon>
    </lineage>
</organism>
<dbReference type="AlphaFoldDB" id="A0A1H5WS79"/>
<keyword evidence="3" id="KW-1185">Reference proteome</keyword>
<dbReference type="STRING" id="1410661.GCA_000702205_01456"/>
<accession>A0A1H5WS79</accession>
<dbReference type="RefSeq" id="WP_103953400.1">
    <property type="nucleotide sequence ID" value="NZ_FNUL01000018.1"/>
</dbReference>
<feature type="domain" description="DUF4422" evidence="1">
    <location>
        <begin position="5"/>
        <end position="222"/>
    </location>
</feature>
<dbReference type="InterPro" id="IPR025536">
    <property type="entry name" value="DUF4422"/>
</dbReference>
<protein>
    <recommendedName>
        <fullName evidence="1">DUF4422 domain-containing protein</fullName>
    </recommendedName>
</protein>